<dbReference type="KEGG" id="dmr:Deima_0780"/>
<dbReference type="PANTHER" id="PTHR42951">
    <property type="entry name" value="METALLO-BETA-LACTAMASE DOMAIN-CONTAINING"/>
    <property type="match status" value="1"/>
</dbReference>
<feature type="domain" description="Metallo-beta-lactamase" evidence="1">
    <location>
        <begin position="23"/>
        <end position="220"/>
    </location>
</feature>
<proteinExistence type="predicted"/>
<gene>
    <name evidence="2" type="ordered locus">Deima_0780</name>
</gene>
<dbReference type="SMART" id="SM00849">
    <property type="entry name" value="Lactamase_B"/>
    <property type="match status" value="1"/>
</dbReference>
<dbReference type="Pfam" id="PF00753">
    <property type="entry name" value="Lactamase_B"/>
    <property type="match status" value="1"/>
</dbReference>
<evidence type="ECO:0000313" key="2">
    <source>
        <dbReference type="EMBL" id="ADV66436.1"/>
    </source>
</evidence>
<dbReference type="EMBL" id="CP002454">
    <property type="protein sequence ID" value="ADV66436.1"/>
    <property type="molecule type" value="Genomic_DNA"/>
</dbReference>
<dbReference type="Proteomes" id="UP000008635">
    <property type="component" value="Chromosome"/>
</dbReference>
<dbReference type="InterPro" id="IPR036866">
    <property type="entry name" value="RibonucZ/Hydroxyglut_hydro"/>
</dbReference>
<reference evidence="2 3" key="1">
    <citation type="journal article" date="2011" name="Stand. Genomic Sci.">
        <title>Complete genome sequence of Deinococcus maricopensis type strain (LB-34).</title>
        <authorList>
            <person name="Pukall R."/>
            <person name="Zeytun A."/>
            <person name="Lucas S."/>
            <person name="Lapidus A."/>
            <person name="Hammon N."/>
            <person name="Deshpande S."/>
            <person name="Nolan M."/>
            <person name="Cheng J.F."/>
            <person name="Pitluck S."/>
            <person name="Liolios K."/>
            <person name="Pagani I."/>
            <person name="Mikhailova N."/>
            <person name="Ivanova N."/>
            <person name="Mavromatis K."/>
            <person name="Pati A."/>
            <person name="Tapia R."/>
            <person name="Han C."/>
            <person name="Goodwin L."/>
            <person name="Chen A."/>
            <person name="Palaniappan K."/>
            <person name="Land M."/>
            <person name="Hauser L."/>
            <person name="Chang Y.J."/>
            <person name="Jeffries C.D."/>
            <person name="Brambilla E.M."/>
            <person name="Rohde M."/>
            <person name="Goker M."/>
            <person name="Detter J.C."/>
            <person name="Woyke T."/>
            <person name="Bristow J."/>
            <person name="Eisen J.A."/>
            <person name="Markowitz V."/>
            <person name="Hugenholtz P."/>
            <person name="Kyrpides N.C."/>
            <person name="Klenk H.P."/>
        </authorList>
    </citation>
    <scope>NUCLEOTIDE SEQUENCE [LARGE SCALE GENOMIC DNA]</scope>
    <source>
        <strain evidence="3">DSM 21211 / LMG 22137 / NRRL B-23946 / LB-34</strain>
    </source>
</reference>
<dbReference type="eggNOG" id="COG0491">
    <property type="taxonomic scope" value="Bacteria"/>
</dbReference>
<protein>
    <submittedName>
        <fullName evidence="2">Beta-lactamase domain protein</fullName>
    </submittedName>
</protein>
<dbReference type="PANTHER" id="PTHR42951:SF15">
    <property type="entry name" value="METALLO-BETA-LACTAMASE SUPERFAMILY PROTEIN"/>
    <property type="match status" value="1"/>
</dbReference>
<dbReference type="SUPFAM" id="SSF56281">
    <property type="entry name" value="Metallo-hydrolase/oxidoreductase"/>
    <property type="match status" value="1"/>
</dbReference>
<dbReference type="InterPro" id="IPR001279">
    <property type="entry name" value="Metallo-B-lactamas"/>
</dbReference>
<dbReference type="AlphaFoldDB" id="E8U5U7"/>
<dbReference type="OrthoDB" id="9802248at2"/>
<organism evidence="2 3">
    <name type="scientific">Deinococcus maricopensis (strain DSM 21211 / LMG 22137 / NRRL B-23946 / LB-34)</name>
    <dbReference type="NCBI Taxonomy" id="709986"/>
    <lineage>
        <taxon>Bacteria</taxon>
        <taxon>Thermotogati</taxon>
        <taxon>Deinococcota</taxon>
        <taxon>Deinococci</taxon>
        <taxon>Deinococcales</taxon>
        <taxon>Deinococcaceae</taxon>
        <taxon>Deinococcus</taxon>
    </lineage>
</organism>
<evidence type="ECO:0000313" key="3">
    <source>
        <dbReference type="Proteomes" id="UP000008635"/>
    </source>
</evidence>
<dbReference type="Gene3D" id="3.60.15.10">
    <property type="entry name" value="Ribonuclease Z/Hydroxyacylglutathione hydrolase-like"/>
    <property type="match status" value="1"/>
</dbReference>
<evidence type="ECO:0000259" key="1">
    <source>
        <dbReference type="SMART" id="SM00849"/>
    </source>
</evidence>
<accession>E8U5U7</accession>
<keyword evidence="3" id="KW-1185">Reference proteome</keyword>
<dbReference type="HOGENOM" id="CLU_030571_2_1_0"/>
<name>E8U5U7_DEIML</name>
<dbReference type="RefSeq" id="WP_013555941.1">
    <property type="nucleotide sequence ID" value="NC_014958.1"/>
</dbReference>
<dbReference type="STRING" id="709986.Deima_0780"/>
<dbReference type="InterPro" id="IPR050855">
    <property type="entry name" value="NDM-1-like"/>
</dbReference>
<sequence>MKLTEHVHVLPLHEPGAPASNTMHLSLILDDARGATLVDTGLPGREEAVLALLREAGASPGDVRRIVLTHQDLDHVGSAAALARMTGAQVLAHADDAPFIDGRQRAVKLPPPSVLSTLPPGARAMMKRGADPVTITRTLADGEVLDVAGGVRMLHTPGHTPGHLSLYVPSDRVLIAGDAVVVHDGQLAPPPAPMTPDMPAALQSIRKLAALDADIVVAYHGGVQRGDVRAQLRTLAPRVSF</sequence>
<reference evidence="3" key="2">
    <citation type="submission" date="2011-01" db="EMBL/GenBank/DDBJ databases">
        <title>The complete genome of Deinococcus maricopensis DSM 21211.</title>
        <authorList>
            <consortium name="US DOE Joint Genome Institute (JGI-PGF)"/>
            <person name="Lucas S."/>
            <person name="Copeland A."/>
            <person name="Lapidus A."/>
            <person name="Goodwin L."/>
            <person name="Pitluck S."/>
            <person name="Kyrpides N."/>
            <person name="Mavromatis K."/>
            <person name="Pagani I."/>
            <person name="Ivanova N."/>
            <person name="Ovchinnikova G."/>
            <person name="Zeytun A."/>
            <person name="Detter J.C."/>
            <person name="Han C."/>
            <person name="Land M."/>
            <person name="Hauser L."/>
            <person name="Markowitz V."/>
            <person name="Cheng J.-F."/>
            <person name="Hugenholtz P."/>
            <person name="Woyke T."/>
            <person name="Wu D."/>
            <person name="Pukall R."/>
            <person name="Gehrich-Schroeter G."/>
            <person name="Brambilla E."/>
            <person name="Klenk H.-P."/>
            <person name="Eisen J.A."/>
        </authorList>
    </citation>
    <scope>NUCLEOTIDE SEQUENCE [LARGE SCALE GENOMIC DNA]</scope>
    <source>
        <strain evidence="3">DSM 21211 / LMG 22137 / NRRL B-23946 / LB-34</strain>
    </source>
</reference>
<dbReference type="CDD" id="cd07721">
    <property type="entry name" value="yflN-like_MBL-fold"/>
    <property type="match status" value="1"/>
</dbReference>